<reference evidence="2" key="1">
    <citation type="submission" date="2019-12" db="EMBL/GenBank/DDBJ databases">
        <title>Genome sequencing and annotation of Brassica cretica.</title>
        <authorList>
            <person name="Studholme D.J."/>
            <person name="Sarris P."/>
        </authorList>
    </citation>
    <scope>NUCLEOTIDE SEQUENCE</scope>
    <source>
        <strain evidence="2">PFS-109/04</strain>
        <tissue evidence="2">Leaf</tissue>
    </source>
</reference>
<evidence type="ECO:0000313" key="2">
    <source>
        <dbReference type="EMBL" id="KAF3486804.1"/>
    </source>
</evidence>
<name>A0A8S9N2B2_BRACR</name>
<organism evidence="2 3">
    <name type="scientific">Brassica cretica</name>
    <name type="common">Mustard</name>
    <dbReference type="NCBI Taxonomy" id="69181"/>
    <lineage>
        <taxon>Eukaryota</taxon>
        <taxon>Viridiplantae</taxon>
        <taxon>Streptophyta</taxon>
        <taxon>Embryophyta</taxon>
        <taxon>Tracheophyta</taxon>
        <taxon>Spermatophyta</taxon>
        <taxon>Magnoliopsida</taxon>
        <taxon>eudicotyledons</taxon>
        <taxon>Gunneridae</taxon>
        <taxon>Pentapetalae</taxon>
        <taxon>rosids</taxon>
        <taxon>malvids</taxon>
        <taxon>Brassicales</taxon>
        <taxon>Brassicaceae</taxon>
        <taxon>Brassiceae</taxon>
        <taxon>Brassica</taxon>
    </lineage>
</organism>
<gene>
    <name evidence="2" type="ORF">F2Q69_00053188</name>
</gene>
<dbReference type="AlphaFoldDB" id="A0A8S9N2B2"/>
<feature type="region of interest" description="Disordered" evidence="1">
    <location>
        <begin position="141"/>
        <end position="194"/>
    </location>
</feature>
<feature type="compositionally biased region" description="Basic and acidic residues" evidence="1">
    <location>
        <begin position="166"/>
        <end position="182"/>
    </location>
</feature>
<accession>A0A8S9N2B2</accession>
<protein>
    <submittedName>
        <fullName evidence="2">Uncharacterized protein</fullName>
    </submittedName>
</protein>
<sequence>MKSPFKFIMRSFSNIAKHVGWLLMRWLTVQQRAYLEKPGYENHGHERNIHWSRSPPRERHYDGGFMKDARVSHYRSDEYNDRFPGEHGRYDRKIYSASTRQISRYAPYEKKKQQSWMIKDNKGTREDVNVKSIAPYVHIPHAGVPGQGSRVDGDNVPVLVLSDTSVEGRDSPPQEESRRGGEENTGEVSEDAAV</sequence>
<dbReference type="EMBL" id="QGKX02002183">
    <property type="protein sequence ID" value="KAF3486804.1"/>
    <property type="molecule type" value="Genomic_DNA"/>
</dbReference>
<dbReference type="Proteomes" id="UP000712600">
    <property type="component" value="Unassembled WGS sequence"/>
</dbReference>
<proteinExistence type="predicted"/>
<evidence type="ECO:0000256" key="1">
    <source>
        <dbReference type="SAM" id="MobiDB-lite"/>
    </source>
</evidence>
<feature type="compositionally biased region" description="Acidic residues" evidence="1">
    <location>
        <begin position="184"/>
        <end position="194"/>
    </location>
</feature>
<comment type="caution">
    <text evidence="2">The sequence shown here is derived from an EMBL/GenBank/DDBJ whole genome shotgun (WGS) entry which is preliminary data.</text>
</comment>
<evidence type="ECO:0000313" key="3">
    <source>
        <dbReference type="Proteomes" id="UP000712600"/>
    </source>
</evidence>